<dbReference type="InterPro" id="IPR036271">
    <property type="entry name" value="Tet_transcr_reg_TetR-rel_C_sf"/>
</dbReference>
<reference evidence="7" key="1">
    <citation type="submission" date="2015-01" db="EMBL/GenBank/DDBJ databases">
        <title>Flavisolibacter sp./LCS9/ whole genome sequencing.</title>
        <authorList>
            <person name="Kim M.K."/>
            <person name="Srinivasan S."/>
            <person name="Lee J.-J."/>
        </authorList>
    </citation>
    <scope>NUCLEOTIDE SEQUENCE [LARGE SCALE GENOMIC DNA]</scope>
    <source>
        <strain evidence="7">LCS9</strain>
    </source>
</reference>
<feature type="domain" description="HTH tetR-type" evidence="5">
    <location>
        <begin position="12"/>
        <end position="72"/>
    </location>
</feature>
<evidence type="ECO:0000256" key="4">
    <source>
        <dbReference type="PROSITE-ProRule" id="PRU00335"/>
    </source>
</evidence>
<dbReference type="Pfam" id="PF13305">
    <property type="entry name" value="TetR_C_33"/>
    <property type="match status" value="1"/>
</dbReference>
<protein>
    <submittedName>
        <fullName evidence="6">TetR family transcriptional regulator</fullName>
    </submittedName>
</protein>
<dbReference type="InterPro" id="IPR001647">
    <property type="entry name" value="HTH_TetR"/>
</dbReference>
<sequence length="199" mass="23128">MGVAERKIRQKEEVKASILRAAWDLVGKEGWQALSIRKIADAIEYSVPVIYDHFQNKEAILLEFTKRGFQCLDDELLKARSRYEEPEQQLQAMAYAYWDFAFNNKAYYQLMYGLGMPTCETVKETAELNTFTELILEPVRQLIANGKHPEADPYLKLHTFWSMLHGLISIAMMDKENRRDNLNTMVLKDFMTGFISGMK</sequence>
<dbReference type="OrthoDB" id="594604at2"/>
<proteinExistence type="predicted"/>
<keyword evidence="2 4" id="KW-0238">DNA-binding</keyword>
<feature type="DNA-binding region" description="H-T-H motif" evidence="4">
    <location>
        <begin position="35"/>
        <end position="54"/>
    </location>
</feature>
<evidence type="ECO:0000256" key="2">
    <source>
        <dbReference type="ARBA" id="ARBA00023125"/>
    </source>
</evidence>
<dbReference type="Proteomes" id="UP000077177">
    <property type="component" value="Chromosome"/>
</dbReference>
<dbReference type="Pfam" id="PF00440">
    <property type="entry name" value="TetR_N"/>
    <property type="match status" value="1"/>
</dbReference>
<accession>A0A172U0T5</accession>
<dbReference type="KEGG" id="fla:SY85_23335"/>
<organism evidence="6 7">
    <name type="scientific">Flavisolibacter tropicus</name>
    <dbReference type="NCBI Taxonomy" id="1492898"/>
    <lineage>
        <taxon>Bacteria</taxon>
        <taxon>Pseudomonadati</taxon>
        <taxon>Bacteroidota</taxon>
        <taxon>Chitinophagia</taxon>
        <taxon>Chitinophagales</taxon>
        <taxon>Chitinophagaceae</taxon>
        <taxon>Flavisolibacter</taxon>
    </lineage>
</organism>
<dbReference type="PANTHER" id="PTHR43479:SF11">
    <property type="entry name" value="ACREF_ENVCD OPERON REPRESSOR-RELATED"/>
    <property type="match status" value="1"/>
</dbReference>
<evidence type="ECO:0000256" key="1">
    <source>
        <dbReference type="ARBA" id="ARBA00023015"/>
    </source>
</evidence>
<dbReference type="PATRIC" id="fig|1492898.3.peg.5067"/>
<reference evidence="6 7" key="2">
    <citation type="journal article" date="2016" name="Int. J. Syst. Evol. Microbiol.">
        <title>Flavisolibacter tropicus sp. nov., isolated from tropical soil.</title>
        <authorList>
            <person name="Lee J.J."/>
            <person name="Kang M.S."/>
            <person name="Kim G.S."/>
            <person name="Lee C.S."/>
            <person name="Lim S."/>
            <person name="Lee J."/>
            <person name="Roh S.H."/>
            <person name="Kang H."/>
            <person name="Ha J.M."/>
            <person name="Bae S."/>
            <person name="Jung H.Y."/>
            <person name="Kim M.K."/>
        </authorList>
    </citation>
    <scope>NUCLEOTIDE SEQUENCE [LARGE SCALE GENOMIC DNA]</scope>
    <source>
        <strain evidence="6 7">LCS9</strain>
    </source>
</reference>
<dbReference type="InterPro" id="IPR009057">
    <property type="entry name" value="Homeodomain-like_sf"/>
</dbReference>
<dbReference type="InterPro" id="IPR050624">
    <property type="entry name" value="HTH-type_Tx_Regulator"/>
</dbReference>
<evidence type="ECO:0000259" key="5">
    <source>
        <dbReference type="PROSITE" id="PS50977"/>
    </source>
</evidence>
<dbReference type="PROSITE" id="PS50977">
    <property type="entry name" value="HTH_TETR_2"/>
    <property type="match status" value="1"/>
</dbReference>
<dbReference type="InterPro" id="IPR025996">
    <property type="entry name" value="MT1864/Rv1816-like_C"/>
</dbReference>
<evidence type="ECO:0000313" key="6">
    <source>
        <dbReference type="EMBL" id="ANE52969.1"/>
    </source>
</evidence>
<dbReference type="PRINTS" id="PR00455">
    <property type="entry name" value="HTHTETR"/>
</dbReference>
<evidence type="ECO:0000313" key="7">
    <source>
        <dbReference type="Proteomes" id="UP000077177"/>
    </source>
</evidence>
<dbReference type="RefSeq" id="WP_066408376.1">
    <property type="nucleotide sequence ID" value="NZ_CP011390.1"/>
</dbReference>
<keyword evidence="7" id="KW-1185">Reference proteome</keyword>
<evidence type="ECO:0000256" key="3">
    <source>
        <dbReference type="ARBA" id="ARBA00023163"/>
    </source>
</evidence>
<dbReference type="EMBL" id="CP011390">
    <property type="protein sequence ID" value="ANE52969.1"/>
    <property type="molecule type" value="Genomic_DNA"/>
</dbReference>
<keyword evidence="3" id="KW-0804">Transcription</keyword>
<dbReference type="GO" id="GO:0003677">
    <property type="term" value="F:DNA binding"/>
    <property type="evidence" value="ECO:0007669"/>
    <property type="project" value="UniProtKB-UniRule"/>
</dbReference>
<dbReference type="PANTHER" id="PTHR43479">
    <property type="entry name" value="ACREF/ENVCD OPERON REPRESSOR-RELATED"/>
    <property type="match status" value="1"/>
</dbReference>
<name>A0A172U0T5_9BACT</name>
<dbReference type="STRING" id="1492898.SY85_23335"/>
<keyword evidence="1" id="KW-0805">Transcription regulation</keyword>
<dbReference type="Gene3D" id="1.10.357.10">
    <property type="entry name" value="Tetracycline Repressor, domain 2"/>
    <property type="match status" value="1"/>
</dbReference>
<dbReference type="SUPFAM" id="SSF48498">
    <property type="entry name" value="Tetracyclin repressor-like, C-terminal domain"/>
    <property type="match status" value="1"/>
</dbReference>
<dbReference type="SUPFAM" id="SSF46689">
    <property type="entry name" value="Homeodomain-like"/>
    <property type="match status" value="1"/>
</dbReference>
<gene>
    <name evidence="6" type="ORF">SY85_23335</name>
</gene>
<dbReference type="AlphaFoldDB" id="A0A172U0T5"/>